<keyword evidence="2" id="KW-0547">Nucleotide-binding</keyword>
<organism evidence="2 3">
    <name type="scientific">Polaromonas aquatica</name>
    <dbReference type="NCBI Taxonomy" id="332657"/>
    <lineage>
        <taxon>Bacteria</taxon>
        <taxon>Pseudomonadati</taxon>
        <taxon>Pseudomonadota</taxon>
        <taxon>Betaproteobacteria</taxon>
        <taxon>Burkholderiales</taxon>
        <taxon>Comamonadaceae</taxon>
        <taxon>Polaromonas</taxon>
    </lineage>
</organism>
<evidence type="ECO:0000313" key="3">
    <source>
        <dbReference type="Proteomes" id="UP001596270"/>
    </source>
</evidence>
<evidence type="ECO:0000259" key="1">
    <source>
        <dbReference type="Pfam" id="PF13401"/>
    </source>
</evidence>
<protein>
    <submittedName>
        <fullName evidence="2">ATP-binding protein</fullName>
    </submittedName>
</protein>
<comment type="caution">
    <text evidence="2">The sequence shown here is derived from an EMBL/GenBank/DDBJ whole genome shotgun (WGS) entry which is preliminary data.</text>
</comment>
<name>A0ABW1TVX3_9BURK</name>
<sequence length="204" mass="22335">MSGADALEPVPGRFLVQGSLFAEFDPLDAEARQTYIADHPLMLATGGYALPTPPLVAALTQIVSSIMAGTPGIAWVAVPRFGKTTAIRLIKEKIGEALNGTPVVGHIARRHAKSDEGRFYKELLESSDMAVPPGRDAGDRFNRLWKGWWSQVLTRRSKRIVLIIDEAQKLSEAEYSWLIDVANILAEKRISLCVVLFGQPDLLG</sequence>
<dbReference type="Gene3D" id="3.40.50.300">
    <property type="entry name" value="P-loop containing nucleotide triphosphate hydrolases"/>
    <property type="match status" value="1"/>
</dbReference>
<proteinExistence type="predicted"/>
<keyword evidence="3" id="KW-1185">Reference proteome</keyword>
<accession>A0ABW1TVX3</accession>
<dbReference type="EMBL" id="JBHSRS010000016">
    <property type="protein sequence ID" value="MFC6281083.1"/>
    <property type="molecule type" value="Genomic_DNA"/>
</dbReference>
<gene>
    <name evidence="2" type="ORF">ACFQND_07545</name>
</gene>
<dbReference type="RefSeq" id="WP_371437483.1">
    <property type="nucleotide sequence ID" value="NZ_JBHSRS010000016.1"/>
</dbReference>
<dbReference type="InterPro" id="IPR049945">
    <property type="entry name" value="AAA_22"/>
</dbReference>
<dbReference type="Proteomes" id="UP001596270">
    <property type="component" value="Unassembled WGS sequence"/>
</dbReference>
<dbReference type="Pfam" id="PF13401">
    <property type="entry name" value="AAA_22"/>
    <property type="match status" value="1"/>
</dbReference>
<evidence type="ECO:0000313" key="2">
    <source>
        <dbReference type="EMBL" id="MFC6281083.1"/>
    </source>
</evidence>
<dbReference type="GO" id="GO:0005524">
    <property type="term" value="F:ATP binding"/>
    <property type="evidence" value="ECO:0007669"/>
    <property type="project" value="UniProtKB-KW"/>
</dbReference>
<keyword evidence="2" id="KW-0067">ATP-binding</keyword>
<dbReference type="InterPro" id="IPR027417">
    <property type="entry name" value="P-loop_NTPase"/>
</dbReference>
<feature type="domain" description="ORC1/DEAH AAA+ ATPase" evidence="1">
    <location>
        <begin position="76"/>
        <end position="202"/>
    </location>
</feature>
<reference evidence="3" key="1">
    <citation type="journal article" date="2019" name="Int. J. Syst. Evol. Microbiol.">
        <title>The Global Catalogue of Microorganisms (GCM) 10K type strain sequencing project: providing services to taxonomists for standard genome sequencing and annotation.</title>
        <authorList>
            <consortium name="The Broad Institute Genomics Platform"/>
            <consortium name="The Broad Institute Genome Sequencing Center for Infectious Disease"/>
            <person name="Wu L."/>
            <person name="Ma J."/>
        </authorList>
    </citation>
    <scope>NUCLEOTIDE SEQUENCE [LARGE SCALE GENOMIC DNA]</scope>
    <source>
        <strain evidence="3">CCUG 39402</strain>
    </source>
</reference>
<dbReference type="SUPFAM" id="SSF52540">
    <property type="entry name" value="P-loop containing nucleoside triphosphate hydrolases"/>
    <property type="match status" value="1"/>
</dbReference>